<keyword evidence="5 9" id="KW-0812">Transmembrane</keyword>
<keyword evidence="6 9" id="KW-1133">Transmembrane helix</keyword>
<dbReference type="AlphaFoldDB" id="A0A5K7YUY2"/>
<evidence type="ECO:0000256" key="4">
    <source>
        <dbReference type="ARBA" id="ARBA00022519"/>
    </source>
</evidence>
<evidence type="ECO:0000256" key="3">
    <source>
        <dbReference type="ARBA" id="ARBA00022475"/>
    </source>
</evidence>
<keyword evidence="2" id="KW-0813">Transport</keyword>
<dbReference type="InterPro" id="IPR055348">
    <property type="entry name" value="DctQ"/>
</dbReference>
<dbReference type="InterPro" id="IPR007387">
    <property type="entry name" value="TRAP_DctQ"/>
</dbReference>
<evidence type="ECO:0000256" key="6">
    <source>
        <dbReference type="ARBA" id="ARBA00022989"/>
    </source>
</evidence>
<feature type="transmembrane region" description="Helical" evidence="9">
    <location>
        <begin position="50"/>
        <end position="67"/>
    </location>
</feature>
<evidence type="ECO:0000256" key="9">
    <source>
        <dbReference type="SAM" id="Phobius"/>
    </source>
</evidence>
<organism evidence="11 12">
    <name type="scientific">Desulfosarcina alkanivorans</name>
    <dbReference type="NCBI Taxonomy" id="571177"/>
    <lineage>
        <taxon>Bacteria</taxon>
        <taxon>Pseudomonadati</taxon>
        <taxon>Thermodesulfobacteriota</taxon>
        <taxon>Desulfobacteria</taxon>
        <taxon>Desulfobacterales</taxon>
        <taxon>Desulfosarcinaceae</taxon>
        <taxon>Desulfosarcina</taxon>
    </lineage>
</organism>
<feature type="transmembrane region" description="Helical" evidence="9">
    <location>
        <begin position="88"/>
        <end position="110"/>
    </location>
</feature>
<dbReference type="Proteomes" id="UP000427906">
    <property type="component" value="Chromosome"/>
</dbReference>
<dbReference type="PANTHER" id="PTHR35011">
    <property type="entry name" value="2,3-DIKETO-L-GULONATE TRAP TRANSPORTER SMALL PERMEASE PROTEIN YIAM"/>
    <property type="match status" value="1"/>
</dbReference>
<evidence type="ECO:0000256" key="7">
    <source>
        <dbReference type="ARBA" id="ARBA00023136"/>
    </source>
</evidence>
<comment type="subcellular location">
    <subcellularLocation>
        <location evidence="1">Cell inner membrane</location>
        <topology evidence="1">Multi-pass membrane protein</topology>
    </subcellularLocation>
</comment>
<keyword evidence="4" id="KW-0997">Cell inner membrane</keyword>
<comment type="similarity">
    <text evidence="8">Belongs to the TRAP transporter small permease family.</text>
</comment>
<protein>
    <recommendedName>
        <fullName evidence="10">Tripartite ATP-independent periplasmic transporters DctQ component domain-containing protein</fullName>
    </recommendedName>
</protein>
<evidence type="ECO:0000313" key="12">
    <source>
        <dbReference type="Proteomes" id="UP000427906"/>
    </source>
</evidence>
<dbReference type="EMBL" id="AP021874">
    <property type="protein sequence ID" value="BBO72468.1"/>
    <property type="molecule type" value="Genomic_DNA"/>
</dbReference>
<reference evidence="11 12" key="1">
    <citation type="submission" date="2019-11" db="EMBL/GenBank/DDBJ databases">
        <title>Comparative genomics of hydrocarbon-degrading Desulfosarcina strains.</title>
        <authorList>
            <person name="Watanabe M."/>
            <person name="Kojima H."/>
            <person name="Fukui M."/>
        </authorList>
    </citation>
    <scope>NUCLEOTIDE SEQUENCE [LARGE SCALE GENOMIC DNA]</scope>
    <source>
        <strain evidence="11 12">PL12</strain>
    </source>
</reference>
<evidence type="ECO:0000256" key="8">
    <source>
        <dbReference type="ARBA" id="ARBA00038436"/>
    </source>
</evidence>
<feature type="transmembrane region" description="Helical" evidence="9">
    <location>
        <begin position="130"/>
        <end position="149"/>
    </location>
</feature>
<keyword evidence="12" id="KW-1185">Reference proteome</keyword>
<evidence type="ECO:0000259" key="10">
    <source>
        <dbReference type="Pfam" id="PF04290"/>
    </source>
</evidence>
<evidence type="ECO:0000256" key="5">
    <source>
        <dbReference type="ARBA" id="ARBA00022692"/>
    </source>
</evidence>
<keyword evidence="7 9" id="KW-0472">Membrane</keyword>
<dbReference type="RefSeq" id="WP_155320161.1">
    <property type="nucleotide sequence ID" value="NZ_AP021874.1"/>
</dbReference>
<proteinExistence type="inferred from homology"/>
<dbReference type="OrthoDB" id="5454104at2"/>
<name>A0A5K7YUY2_9BACT</name>
<evidence type="ECO:0000256" key="1">
    <source>
        <dbReference type="ARBA" id="ARBA00004429"/>
    </source>
</evidence>
<gene>
    <name evidence="11" type="ORF">DSCA_63980</name>
</gene>
<accession>A0A5K7YUY2</accession>
<dbReference type="Pfam" id="PF04290">
    <property type="entry name" value="DctQ"/>
    <property type="match status" value="1"/>
</dbReference>
<sequence length="173" mass="19961">MQFNKVVKQIDENGERYLLLPLYAMIVITVFLEVLRRSLLSYSSIWAEEVARYAFIYVAWIGASSAIKERAHIRIDVILPLFSQRMRGVLFLFGDIITLILAVLSIYWSMESVLTSIHFGSVTHGLRISQAWFLAAVPLGFSMMVIRLLQSMRRDWKDLRAGRPVFEGNKLFD</sequence>
<feature type="domain" description="Tripartite ATP-independent periplasmic transporters DctQ component" evidence="10">
    <location>
        <begin position="26"/>
        <end position="157"/>
    </location>
</feature>
<dbReference type="KEGG" id="dalk:DSCA_63980"/>
<dbReference type="GO" id="GO:0005886">
    <property type="term" value="C:plasma membrane"/>
    <property type="evidence" value="ECO:0007669"/>
    <property type="project" value="UniProtKB-SubCell"/>
</dbReference>
<evidence type="ECO:0000256" key="2">
    <source>
        <dbReference type="ARBA" id="ARBA00022448"/>
    </source>
</evidence>
<evidence type="ECO:0000313" key="11">
    <source>
        <dbReference type="EMBL" id="BBO72468.1"/>
    </source>
</evidence>
<feature type="transmembrane region" description="Helical" evidence="9">
    <location>
        <begin position="17"/>
        <end position="35"/>
    </location>
</feature>
<keyword evidence="3" id="KW-1003">Cell membrane</keyword>